<dbReference type="PROSITE" id="PS50005">
    <property type="entry name" value="TPR"/>
    <property type="match status" value="1"/>
</dbReference>
<dbReference type="InterPro" id="IPR037919">
    <property type="entry name" value="OGT"/>
</dbReference>
<keyword evidence="2" id="KW-0472">Membrane</keyword>
<dbReference type="Proteomes" id="UP001597497">
    <property type="component" value="Unassembled WGS sequence"/>
</dbReference>
<sequence length="291" mass="33120">MKQFFSIFLKIVIPAILIIAIFQFHVLAGIGALAVYVGIAIIRLRVRWYALRGNVAYANGNVKAAQELLDKAARTGKADAKILNGYGYLLLTQGQVEAAEEWVLQALEKSESRQDQMNSKINLSLVLWLKGEQGRAILQLRELNKEMKNTIIYGNLGYFLVLRGYLEEALEYNLEAYTFNGESKTILDNLGQTYYLMGDMEKAQEIYRKLIPMKPTIAEPYYYYACTLEQLDETEEAILQLERALEYEVSLISSIQKSMIEQKLEALRARATVQLDKQASEEEDGFVQTES</sequence>
<keyword evidence="2" id="KW-1133">Transmembrane helix</keyword>
<dbReference type="RefSeq" id="WP_379927619.1">
    <property type="nucleotide sequence ID" value="NZ_JBHUMM010000001.1"/>
</dbReference>
<dbReference type="InterPro" id="IPR011990">
    <property type="entry name" value="TPR-like_helical_dom_sf"/>
</dbReference>
<dbReference type="Gene3D" id="1.25.40.10">
    <property type="entry name" value="Tetratricopeptide repeat domain"/>
    <property type="match status" value="2"/>
</dbReference>
<dbReference type="PANTHER" id="PTHR44366">
    <property type="entry name" value="UDP-N-ACETYLGLUCOSAMINE--PEPTIDE N-ACETYLGLUCOSAMINYLTRANSFERASE 110 KDA SUBUNIT"/>
    <property type="match status" value="1"/>
</dbReference>
<accession>A0ABW5R6S0</accession>
<proteinExistence type="predicted"/>
<keyword evidence="1" id="KW-0802">TPR repeat</keyword>
<feature type="transmembrane region" description="Helical" evidence="2">
    <location>
        <begin position="12"/>
        <end position="42"/>
    </location>
</feature>
<dbReference type="Pfam" id="PF13181">
    <property type="entry name" value="TPR_8"/>
    <property type="match status" value="1"/>
</dbReference>
<evidence type="ECO:0000313" key="4">
    <source>
        <dbReference type="Proteomes" id="UP001597497"/>
    </source>
</evidence>
<dbReference type="PANTHER" id="PTHR44366:SF1">
    <property type="entry name" value="UDP-N-ACETYLGLUCOSAMINE--PEPTIDE N-ACETYLGLUCOSAMINYLTRANSFERASE 110 KDA SUBUNIT"/>
    <property type="match status" value="1"/>
</dbReference>
<keyword evidence="4" id="KW-1185">Reference proteome</keyword>
<name>A0ABW5R6S0_9BACL</name>
<dbReference type="SMART" id="SM00028">
    <property type="entry name" value="TPR"/>
    <property type="match status" value="5"/>
</dbReference>
<gene>
    <name evidence="3" type="ORF">ACFSUC_01525</name>
</gene>
<organism evidence="3 4">
    <name type="scientific">Marinicrinis sediminis</name>
    <dbReference type="NCBI Taxonomy" id="1652465"/>
    <lineage>
        <taxon>Bacteria</taxon>
        <taxon>Bacillati</taxon>
        <taxon>Bacillota</taxon>
        <taxon>Bacilli</taxon>
        <taxon>Bacillales</taxon>
        <taxon>Paenibacillaceae</taxon>
    </lineage>
</organism>
<reference evidence="4" key="1">
    <citation type="journal article" date="2019" name="Int. J. Syst. Evol. Microbiol.">
        <title>The Global Catalogue of Microorganisms (GCM) 10K type strain sequencing project: providing services to taxonomists for standard genome sequencing and annotation.</title>
        <authorList>
            <consortium name="The Broad Institute Genomics Platform"/>
            <consortium name="The Broad Institute Genome Sequencing Center for Infectious Disease"/>
            <person name="Wu L."/>
            <person name="Ma J."/>
        </authorList>
    </citation>
    <scope>NUCLEOTIDE SEQUENCE [LARGE SCALE GENOMIC DNA]</scope>
    <source>
        <strain evidence="4">KCTC 33676</strain>
    </source>
</reference>
<evidence type="ECO:0000256" key="2">
    <source>
        <dbReference type="SAM" id="Phobius"/>
    </source>
</evidence>
<protein>
    <submittedName>
        <fullName evidence="3">Tetratricopeptide repeat protein</fullName>
    </submittedName>
</protein>
<dbReference type="SUPFAM" id="SSF81901">
    <property type="entry name" value="HCP-like"/>
    <property type="match status" value="1"/>
</dbReference>
<dbReference type="EMBL" id="JBHUMM010000001">
    <property type="protein sequence ID" value="MFD2670284.1"/>
    <property type="molecule type" value="Genomic_DNA"/>
</dbReference>
<keyword evidence="2" id="KW-0812">Transmembrane</keyword>
<comment type="caution">
    <text evidence="3">The sequence shown here is derived from an EMBL/GenBank/DDBJ whole genome shotgun (WGS) entry which is preliminary data.</text>
</comment>
<dbReference type="InterPro" id="IPR019734">
    <property type="entry name" value="TPR_rpt"/>
</dbReference>
<feature type="repeat" description="TPR" evidence="1">
    <location>
        <begin position="184"/>
        <end position="217"/>
    </location>
</feature>
<evidence type="ECO:0000256" key="1">
    <source>
        <dbReference type="PROSITE-ProRule" id="PRU00339"/>
    </source>
</evidence>
<dbReference type="Pfam" id="PF13432">
    <property type="entry name" value="TPR_16"/>
    <property type="match status" value="1"/>
</dbReference>
<evidence type="ECO:0000313" key="3">
    <source>
        <dbReference type="EMBL" id="MFD2670284.1"/>
    </source>
</evidence>